<dbReference type="GO" id="GO:0042147">
    <property type="term" value="P:retrograde transport, endosome to Golgi"/>
    <property type="evidence" value="ECO:0007669"/>
    <property type="project" value="TreeGrafter"/>
</dbReference>
<dbReference type="Gene3D" id="3.50.50.60">
    <property type="entry name" value="FAD/NAD(P)-binding domain"/>
    <property type="match status" value="1"/>
</dbReference>
<keyword evidence="3" id="KW-1185">Reference proteome</keyword>
<gene>
    <name evidence="2" type="ORF">PG999_000862</name>
</gene>
<dbReference type="EMBL" id="JAQQWP010000001">
    <property type="protein sequence ID" value="KAK8132689.1"/>
    <property type="molecule type" value="Genomic_DNA"/>
</dbReference>
<name>A0AAW0RCZ7_9PEZI</name>
<dbReference type="GO" id="GO:0005829">
    <property type="term" value="C:cytosol"/>
    <property type="evidence" value="ECO:0007669"/>
    <property type="project" value="GOC"/>
</dbReference>
<dbReference type="InterPro" id="IPR006076">
    <property type="entry name" value="FAD-dep_OxRdtase"/>
</dbReference>
<evidence type="ECO:0000313" key="2">
    <source>
        <dbReference type="EMBL" id="KAK8132689.1"/>
    </source>
</evidence>
<proteinExistence type="predicted"/>
<evidence type="ECO:0000259" key="1">
    <source>
        <dbReference type="Pfam" id="PF01266"/>
    </source>
</evidence>
<dbReference type="InterPro" id="IPR036188">
    <property type="entry name" value="FAD/NAD-bd_sf"/>
</dbReference>
<dbReference type="PANTHER" id="PTHR13847:SF185">
    <property type="entry name" value="FAD DEPENDENT OXIDOREDUCTASE SUPERFAMILY (AFU_ORTHOLOGUE AFUA_3G02360)"/>
    <property type="match status" value="1"/>
</dbReference>
<reference evidence="2 3" key="1">
    <citation type="submission" date="2023-01" db="EMBL/GenBank/DDBJ databases">
        <title>Analysis of 21 Apiospora genomes using comparative genomics revels a genus with tremendous synthesis potential of carbohydrate active enzymes and secondary metabolites.</title>
        <authorList>
            <person name="Sorensen T."/>
        </authorList>
    </citation>
    <scope>NUCLEOTIDE SEQUENCE [LARGE SCALE GENOMIC DNA]</scope>
    <source>
        <strain evidence="2 3">CBS 117206</strain>
    </source>
</reference>
<sequence length="414" mass="44256">MSATVILGAGIIGTSTAYYLAKHQPPSSIHLVEVSPELFASASGYAGGFLARNWFSPASAALGALSFEEHRKLAEKDDGAEKWGYAQSTSITLSPPTNSSAKKVDVWCRDGASRAEAASGDSTKGVAPPWLKREDGDAVEVISDEGTVAQVDPLQLSQHLLKKCLNLGVQLHQPAKAISILTDVRNEVSSVCIADTRSSTETDIPCTRVIITSGAWSPKVFQTLFPTSSFKLPITSLAGHSLVVKSPKWTKEHEESHGCHALFMTSQPGYSPEIFSRRGGQIYLAGLNSATEPLPELAKDSKENLSRPAIQKLRDTAREILAWEGATEDDFEVTREGLCFRPVTEDGLPIIGRIPDEHLGPNVRTRRGAEGGVYLAAGHGPWGISMSLGTGKVLAEMAQGRELSADISSLGLRG</sequence>
<dbReference type="AlphaFoldDB" id="A0AAW0RCZ7"/>
<dbReference type="SUPFAM" id="SSF51905">
    <property type="entry name" value="FAD/NAD(P)-binding domain"/>
    <property type="match status" value="1"/>
</dbReference>
<dbReference type="GO" id="GO:0005770">
    <property type="term" value="C:late endosome"/>
    <property type="evidence" value="ECO:0007669"/>
    <property type="project" value="TreeGrafter"/>
</dbReference>
<dbReference type="Pfam" id="PF01266">
    <property type="entry name" value="DAO"/>
    <property type="match status" value="1"/>
</dbReference>
<evidence type="ECO:0000313" key="3">
    <source>
        <dbReference type="Proteomes" id="UP001392437"/>
    </source>
</evidence>
<dbReference type="PANTHER" id="PTHR13847">
    <property type="entry name" value="SARCOSINE DEHYDROGENASE-RELATED"/>
    <property type="match status" value="1"/>
</dbReference>
<dbReference type="Proteomes" id="UP001392437">
    <property type="component" value="Unassembled WGS sequence"/>
</dbReference>
<feature type="domain" description="FAD dependent oxidoreductase" evidence="1">
    <location>
        <begin position="5"/>
        <end position="397"/>
    </location>
</feature>
<accession>A0AAW0RCZ7</accession>
<organism evidence="2 3">
    <name type="scientific">Apiospora kogelbergensis</name>
    <dbReference type="NCBI Taxonomy" id="1337665"/>
    <lineage>
        <taxon>Eukaryota</taxon>
        <taxon>Fungi</taxon>
        <taxon>Dikarya</taxon>
        <taxon>Ascomycota</taxon>
        <taxon>Pezizomycotina</taxon>
        <taxon>Sordariomycetes</taxon>
        <taxon>Xylariomycetidae</taxon>
        <taxon>Amphisphaeriales</taxon>
        <taxon>Apiosporaceae</taxon>
        <taxon>Apiospora</taxon>
    </lineage>
</organism>
<protein>
    <submittedName>
        <fullName evidence="2">Oxidoreductase</fullName>
    </submittedName>
</protein>
<dbReference type="Gene3D" id="3.30.9.10">
    <property type="entry name" value="D-Amino Acid Oxidase, subunit A, domain 2"/>
    <property type="match status" value="1"/>
</dbReference>
<comment type="caution">
    <text evidence="2">The sequence shown here is derived from an EMBL/GenBank/DDBJ whole genome shotgun (WGS) entry which is preliminary data.</text>
</comment>